<evidence type="ECO:0000313" key="2">
    <source>
        <dbReference type="EMBL" id="RYB01773.1"/>
    </source>
</evidence>
<dbReference type="Gene3D" id="3.40.50.720">
    <property type="entry name" value="NAD(P)-binding Rossmann-like Domain"/>
    <property type="match status" value="1"/>
</dbReference>
<dbReference type="Gene3D" id="3.90.180.10">
    <property type="entry name" value="Medium-chain alcohol dehydrogenases, catalytic domain"/>
    <property type="match status" value="1"/>
</dbReference>
<reference evidence="2 3" key="2">
    <citation type="submission" date="2019-02" db="EMBL/GenBank/DDBJ databases">
        <title>'Lichenibacterium ramalinii' gen. nov. sp. nov., 'Lichenibacterium minor' gen. nov. sp. nov.</title>
        <authorList>
            <person name="Pankratov T."/>
        </authorList>
    </citation>
    <scope>NUCLEOTIDE SEQUENCE [LARGE SCALE GENOMIC DNA]</scope>
    <source>
        <strain evidence="2 3">RmlP001</strain>
    </source>
</reference>
<dbReference type="SUPFAM" id="SSF51735">
    <property type="entry name" value="NAD(P)-binding Rossmann-fold domains"/>
    <property type="match status" value="1"/>
</dbReference>
<accession>A0A4Q2R7P8</accession>
<evidence type="ECO:0000259" key="1">
    <source>
        <dbReference type="SMART" id="SM00829"/>
    </source>
</evidence>
<dbReference type="CDD" id="cd08276">
    <property type="entry name" value="MDR7"/>
    <property type="match status" value="1"/>
</dbReference>
<protein>
    <submittedName>
        <fullName evidence="2">NAD(P)-dependent alcohol dehydrogenase</fullName>
    </submittedName>
</protein>
<evidence type="ECO:0000313" key="3">
    <source>
        <dbReference type="Proteomes" id="UP000289411"/>
    </source>
</evidence>
<dbReference type="AlphaFoldDB" id="A0A4Q2R7P8"/>
<dbReference type="Pfam" id="PF08240">
    <property type="entry name" value="ADH_N"/>
    <property type="match status" value="1"/>
</dbReference>
<comment type="caution">
    <text evidence="2">The sequence shown here is derived from an EMBL/GenBank/DDBJ whole genome shotgun (WGS) entry which is preliminary data.</text>
</comment>
<proteinExistence type="predicted"/>
<dbReference type="Pfam" id="PF00107">
    <property type="entry name" value="ADH_zinc_N"/>
    <property type="match status" value="1"/>
</dbReference>
<dbReference type="InterPro" id="IPR020843">
    <property type="entry name" value="ER"/>
</dbReference>
<dbReference type="Proteomes" id="UP000289411">
    <property type="component" value="Unassembled WGS sequence"/>
</dbReference>
<feature type="domain" description="Enoyl reductase (ER)" evidence="1">
    <location>
        <begin position="11"/>
        <end position="334"/>
    </location>
</feature>
<dbReference type="EMBL" id="QYBC01000029">
    <property type="protein sequence ID" value="RYB01773.1"/>
    <property type="molecule type" value="Genomic_DNA"/>
</dbReference>
<name>A0A4Q2R7P8_9HYPH</name>
<dbReference type="InterPro" id="IPR013154">
    <property type="entry name" value="ADH-like_N"/>
</dbReference>
<dbReference type="InterPro" id="IPR036291">
    <property type="entry name" value="NAD(P)-bd_dom_sf"/>
</dbReference>
<dbReference type="InterPro" id="IPR052711">
    <property type="entry name" value="Zinc_ADH-like"/>
</dbReference>
<gene>
    <name evidence="2" type="ORF">D3272_24380</name>
</gene>
<dbReference type="SMART" id="SM00829">
    <property type="entry name" value="PKS_ER"/>
    <property type="match status" value="1"/>
</dbReference>
<dbReference type="SUPFAM" id="SSF50129">
    <property type="entry name" value="GroES-like"/>
    <property type="match status" value="1"/>
</dbReference>
<dbReference type="InterPro" id="IPR013149">
    <property type="entry name" value="ADH-like_C"/>
</dbReference>
<dbReference type="PANTHER" id="PTHR45033:SF2">
    <property type="entry name" value="ZINC-TYPE ALCOHOL DEHYDROGENASE-LIKE PROTEIN C1773.06C"/>
    <property type="match status" value="1"/>
</dbReference>
<dbReference type="InterPro" id="IPR011032">
    <property type="entry name" value="GroES-like_sf"/>
</dbReference>
<dbReference type="PANTHER" id="PTHR45033">
    <property type="match status" value="1"/>
</dbReference>
<dbReference type="GO" id="GO:0016491">
    <property type="term" value="F:oxidoreductase activity"/>
    <property type="evidence" value="ECO:0007669"/>
    <property type="project" value="InterPro"/>
</dbReference>
<reference evidence="2 3" key="1">
    <citation type="submission" date="2018-09" db="EMBL/GenBank/DDBJ databases">
        <authorList>
            <person name="Grouzdev D.S."/>
            <person name="Krutkina M.S."/>
        </authorList>
    </citation>
    <scope>NUCLEOTIDE SEQUENCE [LARGE SCALE GENOMIC DNA]</scope>
    <source>
        <strain evidence="2 3">RmlP001</strain>
    </source>
</reference>
<dbReference type="OrthoDB" id="9790818at2"/>
<dbReference type="RefSeq" id="WP_129221847.1">
    <property type="nucleotide sequence ID" value="NZ_QYBC01000029.1"/>
</dbReference>
<keyword evidence="3" id="KW-1185">Reference proteome</keyword>
<sequence length="336" mass="35457">MRQIRIARPDAGIDGLDVVEVEKPVPGPGQVLVRMRAASLNYRDLMTVKGTYGGPPRRGLVPLSDGAGEVEAVGPGTTLFKAGDRVCPIFCQSWLGGGLTEANTAGALGGTLDGVLSDSVVLHEAGLVSIPEHLSFEEAATLPCAAVTAWHSLRHVGDVTAGDTVLVQGTGGVSIFALQFAAMMGARVIGTSSSDEKLERARGLGLDAAINYRTMPEWQDEVLRLTGGLGVDHVVEVGGAGTLARSIRAARVGGSIGIIGVLTGRSEVDPTAILFRRVGLRGVYVGSREMFEAMNRAIALHGMRPVIDSTFPFERARDAWRHLEGATHFGKIVIRF</sequence>
<organism evidence="2 3">
    <name type="scientific">Lichenibacterium ramalinae</name>
    <dbReference type="NCBI Taxonomy" id="2316527"/>
    <lineage>
        <taxon>Bacteria</taxon>
        <taxon>Pseudomonadati</taxon>
        <taxon>Pseudomonadota</taxon>
        <taxon>Alphaproteobacteria</taxon>
        <taxon>Hyphomicrobiales</taxon>
        <taxon>Lichenihabitantaceae</taxon>
        <taxon>Lichenibacterium</taxon>
    </lineage>
</organism>